<dbReference type="PROSITE" id="PS51379">
    <property type="entry name" value="4FE4S_FER_2"/>
    <property type="match status" value="1"/>
</dbReference>
<protein>
    <submittedName>
        <fullName evidence="10">4Fe-4S binding protein</fullName>
    </submittedName>
</protein>
<evidence type="ECO:0000256" key="2">
    <source>
        <dbReference type="ARBA" id="ARBA00022475"/>
    </source>
</evidence>
<evidence type="ECO:0000256" key="6">
    <source>
        <dbReference type="ARBA" id="ARBA00023136"/>
    </source>
</evidence>
<keyword evidence="11" id="KW-1185">Reference proteome</keyword>
<dbReference type="SMART" id="SM00900">
    <property type="entry name" value="FMN_bind"/>
    <property type="match status" value="1"/>
</dbReference>
<dbReference type="InterPro" id="IPR017896">
    <property type="entry name" value="4Fe4S_Fe-S-bd"/>
</dbReference>
<feature type="transmembrane region" description="Helical" evidence="8">
    <location>
        <begin position="148"/>
        <end position="168"/>
    </location>
</feature>
<dbReference type="EMBL" id="JARUJP010000017">
    <property type="protein sequence ID" value="MDW8802212.1"/>
    <property type="molecule type" value="Genomic_DNA"/>
</dbReference>
<evidence type="ECO:0000313" key="10">
    <source>
        <dbReference type="EMBL" id="MDW8802212.1"/>
    </source>
</evidence>
<evidence type="ECO:0000256" key="5">
    <source>
        <dbReference type="ARBA" id="ARBA00023014"/>
    </source>
</evidence>
<proteinExistence type="predicted"/>
<dbReference type="Pfam" id="PF04205">
    <property type="entry name" value="FMN_bind"/>
    <property type="match status" value="1"/>
</dbReference>
<gene>
    <name evidence="10" type="ORF">P8V03_13740</name>
</gene>
<sequence length="462" mass="51383">MKKISKLQVLRFVIQIGFLFFLPSLFTLTFGELKQLYSMIASGNFNFTAALPQLLEAIVVIPATILLGRFFCGWICAFGTFNDIIYLLSNRLFKTKFIVKEKVDSVLKYLKYVVLLFIIFLAWIKGISLDSYSPWNAFAQSTEFTETIFLYPVGFGILALIVVGTIFIERFFCRYLCPLGAIFSITSKLRLLRINKNREKCGKCRICTNNCSMGIKLYEVDVVNSGECINCMKCISSCPRSNTELKIVGKKVNPAFVSGAIILSFIAIYSLSTILVAKSNVALSTDTNLSKTENSISENNNSTSSTEGKKYKDGTYEGTGRGYRPNLKVSVTIKNDKITDVQILSNNETPRYTTIPFDTIPKEIIDSQSTDVDTISGATRTSNGIMEAVEDALSQAKTGGSGESSATKESGNQSTDESNNSGRYDGKEIYPGEEYNKNNAPNDNFGDNLSPRFDGNRRQRHR</sequence>
<reference evidence="10 11" key="1">
    <citation type="submission" date="2023-04" db="EMBL/GenBank/DDBJ databases">
        <title>Clostridium tannerae sp. nov., isolated from the fecal material of an alpaca.</title>
        <authorList>
            <person name="Miller S."/>
            <person name="Hendry M."/>
            <person name="King J."/>
            <person name="Sankaranarayanan K."/>
            <person name="Lawson P.A."/>
        </authorList>
    </citation>
    <scope>NUCLEOTIDE SEQUENCE [LARGE SCALE GENOMIC DNA]</scope>
    <source>
        <strain evidence="10 11">A1-XYC3</strain>
    </source>
</reference>
<comment type="caution">
    <text evidence="10">The sequence shown here is derived from an EMBL/GenBank/DDBJ whole genome shotgun (WGS) entry which is preliminary data.</text>
</comment>
<feature type="domain" description="4Fe-4S ferredoxin-type" evidence="9">
    <location>
        <begin position="219"/>
        <end position="248"/>
    </location>
</feature>
<dbReference type="PANTHER" id="PTHR30224">
    <property type="entry name" value="ELECTRON TRANSPORT PROTEIN"/>
    <property type="match status" value="1"/>
</dbReference>
<evidence type="ECO:0000313" key="11">
    <source>
        <dbReference type="Proteomes" id="UP001281656"/>
    </source>
</evidence>
<feature type="region of interest" description="Disordered" evidence="7">
    <location>
        <begin position="291"/>
        <end position="319"/>
    </location>
</feature>
<evidence type="ECO:0000256" key="8">
    <source>
        <dbReference type="SAM" id="Phobius"/>
    </source>
</evidence>
<dbReference type="Gene3D" id="3.90.1010.20">
    <property type="match status" value="1"/>
</dbReference>
<dbReference type="Pfam" id="PF12801">
    <property type="entry name" value="Fer4_5"/>
    <property type="match status" value="2"/>
</dbReference>
<keyword evidence="5" id="KW-0411">Iron-sulfur</keyword>
<evidence type="ECO:0000256" key="7">
    <source>
        <dbReference type="SAM" id="MobiDB-lite"/>
    </source>
</evidence>
<dbReference type="InterPro" id="IPR017900">
    <property type="entry name" value="4Fe4S_Fe_S_CS"/>
</dbReference>
<feature type="compositionally biased region" description="Low complexity" evidence="7">
    <location>
        <begin position="291"/>
        <end position="306"/>
    </location>
</feature>
<evidence type="ECO:0000256" key="1">
    <source>
        <dbReference type="ARBA" id="ARBA00004236"/>
    </source>
</evidence>
<dbReference type="SUPFAM" id="SSF54862">
    <property type="entry name" value="4Fe-4S ferredoxins"/>
    <property type="match status" value="1"/>
</dbReference>
<evidence type="ECO:0000256" key="4">
    <source>
        <dbReference type="ARBA" id="ARBA00023004"/>
    </source>
</evidence>
<feature type="compositionally biased region" description="Basic and acidic residues" evidence="7">
    <location>
        <begin position="424"/>
        <end position="436"/>
    </location>
</feature>
<feature type="transmembrane region" description="Helical" evidence="8">
    <location>
        <begin position="255"/>
        <end position="277"/>
    </location>
</feature>
<dbReference type="InterPro" id="IPR052378">
    <property type="entry name" value="NosR_regulator"/>
</dbReference>
<name>A0ABU4JVS8_9CLOT</name>
<keyword evidence="4" id="KW-0408">Iron</keyword>
<evidence type="ECO:0000259" key="9">
    <source>
        <dbReference type="PROSITE" id="PS51379"/>
    </source>
</evidence>
<feature type="transmembrane region" description="Helical" evidence="8">
    <location>
        <begin position="109"/>
        <end position="128"/>
    </location>
</feature>
<keyword evidence="2" id="KW-1003">Cell membrane</keyword>
<accession>A0ABU4JVS8</accession>
<keyword evidence="8" id="KW-0812">Transmembrane</keyword>
<feature type="compositionally biased region" description="Polar residues" evidence="7">
    <location>
        <begin position="395"/>
        <end position="422"/>
    </location>
</feature>
<keyword evidence="8" id="KW-1133">Transmembrane helix</keyword>
<evidence type="ECO:0000256" key="3">
    <source>
        <dbReference type="ARBA" id="ARBA00022723"/>
    </source>
</evidence>
<dbReference type="Proteomes" id="UP001281656">
    <property type="component" value="Unassembled WGS sequence"/>
</dbReference>
<feature type="compositionally biased region" description="Polar residues" evidence="7">
    <location>
        <begin position="437"/>
        <end position="447"/>
    </location>
</feature>
<dbReference type="RefSeq" id="WP_318798553.1">
    <property type="nucleotide sequence ID" value="NZ_JARUJP010000017.1"/>
</dbReference>
<dbReference type="InterPro" id="IPR007329">
    <property type="entry name" value="FMN-bd"/>
</dbReference>
<feature type="transmembrane region" description="Helical" evidence="8">
    <location>
        <begin position="12"/>
        <end position="30"/>
    </location>
</feature>
<organism evidence="10 11">
    <name type="scientific">Clostridium tanneri</name>
    <dbReference type="NCBI Taxonomy" id="3037988"/>
    <lineage>
        <taxon>Bacteria</taxon>
        <taxon>Bacillati</taxon>
        <taxon>Bacillota</taxon>
        <taxon>Clostridia</taxon>
        <taxon>Eubacteriales</taxon>
        <taxon>Clostridiaceae</taxon>
        <taxon>Clostridium</taxon>
    </lineage>
</organism>
<feature type="region of interest" description="Disordered" evidence="7">
    <location>
        <begin position="394"/>
        <end position="462"/>
    </location>
</feature>
<comment type="subcellular location">
    <subcellularLocation>
        <location evidence="1">Cell membrane</location>
    </subcellularLocation>
</comment>
<feature type="transmembrane region" description="Helical" evidence="8">
    <location>
        <begin position="57"/>
        <end position="88"/>
    </location>
</feature>
<dbReference type="PROSITE" id="PS00198">
    <property type="entry name" value="4FE4S_FER_1"/>
    <property type="match status" value="1"/>
</dbReference>
<keyword evidence="6 8" id="KW-0472">Membrane</keyword>
<keyword evidence="3" id="KW-0479">Metal-binding</keyword>
<dbReference type="PANTHER" id="PTHR30224:SF4">
    <property type="entry name" value="ELECTRON TRANSPORT PROTEIN YCCM-RELATED"/>
    <property type="match status" value="1"/>
</dbReference>